<name>A0A5B7DE55_PORTR</name>
<protein>
    <submittedName>
        <fullName evidence="1">Uncharacterized protein</fullName>
    </submittedName>
</protein>
<dbReference type="Proteomes" id="UP000324222">
    <property type="component" value="Unassembled WGS sequence"/>
</dbReference>
<dbReference type="AlphaFoldDB" id="A0A5B7DE55"/>
<reference evidence="1 2" key="1">
    <citation type="submission" date="2019-05" db="EMBL/GenBank/DDBJ databases">
        <title>Another draft genome of Portunus trituberculatus and its Hox gene families provides insights of decapod evolution.</title>
        <authorList>
            <person name="Jeong J.-H."/>
            <person name="Song I."/>
            <person name="Kim S."/>
            <person name="Choi T."/>
            <person name="Kim D."/>
            <person name="Ryu S."/>
            <person name="Kim W."/>
        </authorList>
    </citation>
    <scope>NUCLEOTIDE SEQUENCE [LARGE SCALE GENOMIC DNA]</scope>
    <source>
        <tissue evidence="1">Muscle</tissue>
    </source>
</reference>
<accession>A0A5B7DE55</accession>
<proteinExistence type="predicted"/>
<keyword evidence="2" id="KW-1185">Reference proteome</keyword>
<evidence type="ECO:0000313" key="2">
    <source>
        <dbReference type="Proteomes" id="UP000324222"/>
    </source>
</evidence>
<sequence>MCQESSPDFWKVKVKDSTSEHNASWTTVGSTSPSTSPLRHLLSITSFRPVFSTLPPYRLCVLVHVTFTG</sequence>
<organism evidence="1 2">
    <name type="scientific">Portunus trituberculatus</name>
    <name type="common">Swimming crab</name>
    <name type="synonym">Neptunus trituberculatus</name>
    <dbReference type="NCBI Taxonomy" id="210409"/>
    <lineage>
        <taxon>Eukaryota</taxon>
        <taxon>Metazoa</taxon>
        <taxon>Ecdysozoa</taxon>
        <taxon>Arthropoda</taxon>
        <taxon>Crustacea</taxon>
        <taxon>Multicrustacea</taxon>
        <taxon>Malacostraca</taxon>
        <taxon>Eumalacostraca</taxon>
        <taxon>Eucarida</taxon>
        <taxon>Decapoda</taxon>
        <taxon>Pleocyemata</taxon>
        <taxon>Brachyura</taxon>
        <taxon>Eubrachyura</taxon>
        <taxon>Portunoidea</taxon>
        <taxon>Portunidae</taxon>
        <taxon>Portuninae</taxon>
        <taxon>Portunus</taxon>
    </lineage>
</organism>
<dbReference type="EMBL" id="VSRR010000795">
    <property type="protein sequence ID" value="MPC19702.1"/>
    <property type="molecule type" value="Genomic_DNA"/>
</dbReference>
<gene>
    <name evidence="1" type="ORF">E2C01_012628</name>
</gene>
<comment type="caution">
    <text evidence="1">The sequence shown here is derived from an EMBL/GenBank/DDBJ whole genome shotgun (WGS) entry which is preliminary data.</text>
</comment>
<evidence type="ECO:0000313" key="1">
    <source>
        <dbReference type="EMBL" id="MPC19702.1"/>
    </source>
</evidence>